<feature type="chain" id="PRO_5045888088" evidence="2">
    <location>
        <begin position="25"/>
        <end position="506"/>
    </location>
</feature>
<dbReference type="Gene3D" id="3.20.20.80">
    <property type="entry name" value="Glycosidases"/>
    <property type="match status" value="1"/>
</dbReference>
<name>A0ABV7Y650_9ACTN</name>
<dbReference type="RefSeq" id="WP_205120006.1">
    <property type="nucleotide sequence ID" value="NZ_JAFBCM010000001.1"/>
</dbReference>
<feature type="signal peptide" evidence="2">
    <location>
        <begin position="1"/>
        <end position="24"/>
    </location>
</feature>
<keyword evidence="5" id="KW-1185">Reference proteome</keyword>
<gene>
    <name evidence="4" type="ORF">ACFOUW_05020</name>
</gene>
<evidence type="ECO:0000313" key="4">
    <source>
        <dbReference type="EMBL" id="MFC3760188.1"/>
    </source>
</evidence>
<keyword evidence="2" id="KW-0732">Signal</keyword>
<proteinExistence type="predicted"/>
<evidence type="ECO:0000256" key="2">
    <source>
        <dbReference type="SAM" id="SignalP"/>
    </source>
</evidence>
<evidence type="ECO:0000259" key="3">
    <source>
        <dbReference type="Pfam" id="PF16116"/>
    </source>
</evidence>
<accession>A0ABV7Y650</accession>
<dbReference type="Pfam" id="PF16116">
    <property type="entry name" value="DUF4832"/>
    <property type="match status" value="1"/>
</dbReference>
<evidence type="ECO:0000313" key="5">
    <source>
        <dbReference type="Proteomes" id="UP001595699"/>
    </source>
</evidence>
<sequence length="506" mass="56064">MLLRAALAGVVAMSAFLLPAGADAAAGPPPRPPKPAAPPHLPVHPLAYAPGPLDNPLKGFAPFLDGMDDPTAGYPHSLDWAYLALSEVVTDPNDCRKLDWSLLESYLDRAAAAGHQVAMRFYITYPDGSGTHPENGLPACLTDKVAMRPDTFWGVEHPDYDDPDLLAVLRHFTSKLGKRYDGDPRIGFLTMGLVGLWGEWHTWPYDTDTSDGYPNYMPAIANQKRVIDWLDDAFDTTMLEARYAELADSAVMQADVGFHDDSWCFIEGGKGVTLPESLGGWDWSQLAGFLRANAENRWVTNSMGGEVRPEIQRHAFANYPAGNGADVDDVRACIELEHSTWKINHAGILNYDPADPKVAAAVRAMGYELHVSAARFKPTVSHDLDIGVTIENRGVAPFYYRWPVELGLRDASGRVTKTWRTGWDVRKVQPLKIRAYPDWQTSKPYLDFGWPQHYRTSVNVNHVRSGSYDLVMRVVNPLLTGKKLRFANAAQGADGWLDLGTVRVRR</sequence>
<feature type="compositionally biased region" description="Pro residues" evidence="1">
    <location>
        <begin position="27"/>
        <end position="42"/>
    </location>
</feature>
<dbReference type="InterPro" id="IPR032267">
    <property type="entry name" value="DUF4832"/>
</dbReference>
<feature type="region of interest" description="Disordered" evidence="1">
    <location>
        <begin position="24"/>
        <end position="45"/>
    </location>
</feature>
<dbReference type="Proteomes" id="UP001595699">
    <property type="component" value="Unassembled WGS sequence"/>
</dbReference>
<evidence type="ECO:0000256" key="1">
    <source>
        <dbReference type="SAM" id="MobiDB-lite"/>
    </source>
</evidence>
<comment type="caution">
    <text evidence="4">The sequence shown here is derived from an EMBL/GenBank/DDBJ whole genome shotgun (WGS) entry which is preliminary data.</text>
</comment>
<reference evidence="5" key="1">
    <citation type="journal article" date="2019" name="Int. J. Syst. Evol. Microbiol.">
        <title>The Global Catalogue of Microorganisms (GCM) 10K type strain sequencing project: providing services to taxonomists for standard genome sequencing and annotation.</title>
        <authorList>
            <consortium name="The Broad Institute Genomics Platform"/>
            <consortium name="The Broad Institute Genome Sequencing Center for Infectious Disease"/>
            <person name="Wu L."/>
            <person name="Ma J."/>
        </authorList>
    </citation>
    <scope>NUCLEOTIDE SEQUENCE [LARGE SCALE GENOMIC DNA]</scope>
    <source>
        <strain evidence="5">CGMCC 4.7241</strain>
    </source>
</reference>
<dbReference type="EMBL" id="JBHRZH010000004">
    <property type="protein sequence ID" value="MFC3760188.1"/>
    <property type="molecule type" value="Genomic_DNA"/>
</dbReference>
<protein>
    <submittedName>
        <fullName evidence="4">DUF4832 domain-containing protein</fullName>
    </submittedName>
</protein>
<feature type="domain" description="DUF4832" evidence="3">
    <location>
        <begin position="358"/>
        <end position="431"/>
    </location>
</feature>
<organism evidence="4 5">
    <name type="scientific">Tenggerimyces flavus</name>
    <dbReference type="NCBI Taxonomy" id="1708749"/>
    <lineage>
        <taxon>Bacteria</taxon>
        <taxon>Bacillati</taxon>
        <taxon>Actinomycetota</taxon>
        <taxon>Actinomycetes</taxon>
        <taxon>Propionibacteriales</taxon>
        <taxon>Nocardioidaceae</taxon>
        <taxon>Tenggerimyces</taxon>
    </lineage>
</organism>